<dbReference type="GO" id="GO:0017108">
    <property type="term" value="F:5'-flap endonuclease activity"/>
    <property type="evidence" value="ECO:0000318"/>
    <property type="project" value="GO_Central"/>
</dbReference>
<keyword evidence="5 17" id="KW-0479">Metal-binding</keyword>
<dbReference type="GO" id="GO:0070336">
    <property type="term" value="F:flap-structured DNA binding"/>
    <property type="evidence" value="ECO:0000318"/>
    <property type="project" value="GO_Central"/>
</dbReference>
<accession>A0A9J7HRT8</accession>
<keyword evidence="6" id="KW-0255">Endonuclease</keyword>
<feature type="compositionally biased region" description="Basic and acidic residues" evidence="18">
    <location>
        <begin position="23"/>
        <end position="32"/>
    </location>
</feature>
<feature type="compositionally biased region" description="Basic residues" evidence="18">
    <location>
        <begin position="8"/>
        <end position="22"/>
    </location>
</feature>
<keyword evidence="10" id="KW-0862">Zinc</keyword>
<evidence type="ECO:0000256" key="5">
    <source>
        <dbReference type="ARBA" id="ARBA00022723"/>
    </source>
</evidence>
<dbReference type="RefSeq" id="XP_035663195.1">
    <property type="nucleotide sequence ID" value="XM_035807302.1"/>
</dbReference>
<evidence type="ECO:0000256" key="17">
    <source>
        <dbReference type="RuleBase" id="RU365033"/>
    </source>
</evidence>
<evidence type="ECO:0000259" key="19">
    <source>
        <dbReference type="SMART" id="SM00734"/>
    </source>
</evidence>
<name>A0A9J7HRT8_BRAFL</name>
<dbReference type="GO" id="GO:0008409">
    <property type="term" value="F:5'-3' exonuclease activity"/>
    <property type="evidence" value="ECO:0000318"/>
    <property type="project" value="GO_Central"/>
</dbReference>
<evidence type="ECO:0000256" key="8">
    <source>
        <dbReference type="ARBA" id="ARBA00022771"/>
    </source>
</evidence>
<dbReference type="InterPro" id="IPR049126">
    <property type="entry name" value="FAN1-like_TPR"/>
</dbReference>
<comment type="subcellular location">
    <subcellularLocation>
        <location evidence="2 17">Nucleus</location>
    </subcellularLocation>
</comment>
<keyword evidence="11" id="KW-0269">Exonuclease</keyword>
<comment type="cofactor">
    <cofactor evidence="17">
        <name>Mg(2+)</name>
        <dbReference type="ChEBI" id="CHEBI:18420"/>
    </cofactor>
    <cofactor evidence="17">
        <name>Mn(2+)</name>
        <dbReference type="ChEBI" id="CHEBI:29035"/>
    </cofactor>
</comment>
<dbReference type="OrthoDB" id="76364at2759"/>
<evidence type="ECO:0000256" key="2">
    <source>
        <dbReference type="ARBA" id="ARBA00004123"/>
    </source>
</evidence>
<evidence type="ECO:0000256" key="13">
    <source>
        <dbReference type="ARBA" id="ARBA00023054"/>
    </source>
</evidence>
<dbReference type="InterPro" id="IPR011856">
    <property type="entry name" value="tRNA_endonuc-like_dom_sf"/>
</dbReference>
<dbReference type="SMART" id="SM00734">
    <property type="entry name" value="ZnF_Rad18"/>
    <property type="match status" value="1"/>
</dbReference>
<keyword evidence="16 17" id="KW-0539">Nucleus</keyword>
<keyword evidence="8" id="KW-0863">Zinc-finger</keyword>
<dbReference type="InterPro" id="IPR006642">
    <property type="entry name" value="Rad18_UBZ4"/>
</dbReference>
<dbReference type="Gene3D" id="3.40.1350.10">
    <property type="match status" value="1"/>
</dbReference>
<evidence type="ECO:0000256" key="9">
    <source>
        <dbReference type="ARBA" id="ARBA00022801"/>
    </source>
</evidence>
<dbReference type="CDD" id="cd22326">
    <property type="entry name" value="FAN1-like"/>
    <property type="match status" value="1"/>
</dbReference>
<proteinExistence type="inferred from homology"/>
<evidence type="ECO:0000256" key="10">
    <source>
        <dbReference type="ARBA" id="ARBA00022833"/>
    </source>
</evidence>
<evidence type="ECO:0000256" key="3">
    <source>
        <dbReference type="ARBA" id="ARBA00005533"/>
    </source>
</evidence>
<sequence>MSEDGQAPRKRLSLKSRKANKKAKLDDTDKKTMSHRPSSSTSSSSSNSIMSAFARQKVPTFASCPVCNKRLPISWMNSHLDNGCLQSVDSENVCKQMVPQGNATNPATKYVDAVFKNDKVNDCDIFEDDMQVESLASPSRPSEENVCKSATKRKHQPMGSTSPYFKKTTPPPRPSIDGEKLASMSKKISKLSRKLKADRPAQSRYKNKRTKPVEKEEMTNVDQHQETQESHTCTNSVSVLKKSVKTTNTRDCKVVSLPNMGANFLYLDVKELLPNFDDVIAQELALFQMSQTSNADERDINAGLPSDNIVKEDVLPDVTSELSREGGATSHLHEDMSSMDSSSFDDFKSQSSVPSSQSQGFVEDTIDSSKGESVDDSGREDKPRIPYYLQNFNTILTSVLANENDKSLFNEEDMKCIEAFNGLEEAAQKLYVRLFQRKLTWHRQGKLQYPEIAEDLSPVCNMLVKEGFLQNERDLTDVTEVLQHLSAPDLKTLAKSLHIPTTSLPRAQLVQSILNHGKVQRTIFGDGSAMILKRARKLLGGCVRLTKDPRAVFTRVLLLFNLSSSAEEEEKGSGGQQQLQTILMVKMGKVTYPDIPINRPTKIFHSREDLLRYEQAMQFENDIMVAMETNKFHLAHQLHLSAAEVFSSIQQEPEIARYDASLPSFLRCFTASWVYTGILSRGVEVYEKLRQYREAVDLLNSLLSDNLYCSDSHGRWYDRLALNLESHLKQPEEALQAILRGLADPQVRSGHRLALMIRAHRLCDSNNNPKLRARKADVPPIPLRDLPKVTITGRVYPVNQPGYKNVFITTDSYTEDSQDVTICSVEELSLAHYRGQGYEEGIHGEGSTYWTLCLLLLWDVVFMEGVADVFRSPYQSCPLDRYADSFYTSRKAAIDSRLEEIRQADTQTLQDWVSSSWSSHDGQACAGLNWDRFTSVEHAQGLVACMGGQFLAGVCARLLRDARHCRSGLPDLTVWSTVSRKFKVVEVKGPGDRLSQKQMLWLDYFLSLGAQAEVCHVVATGAKKLQKSST</sequence>
<dbReference type="Proteomes" id="UP000001554">
    <property type="component" value="Chromosome 2"/>
</dbReference>
<evidence type="ECO:0000256" key="11">
    <source>
        <dbReference type="ARBA" id="ARBA00022839"/>
    </source>
</evidence>
<dbReference type="InterPro" id="IPR049138">
    <property type="entry name" value="Fan1_SAP_met"/>
</dbReference>
<dbReference type="OMA" id="ECRVESM"/>
<gene>
    <name evidence="22" type="primary">LOC118406904</name>
</gene>
<dbReference type="EC" id="3.1.4.1" evidence="17"/>
<dbReference type="InterPro" id="IPR049132">
    <property type="entry name" value="FAN1-like_euk"/>
</dbReference>
<dbReference type="GO" id="GO:0036297">
    <property type="term" value="P:interstrand cross-link repair"/>
    <property type="evidence" value="ECO:0000318"/>
    <property type="project" value="GO_Central"/>
</dbReference>
<protein>
    <recommendedName>
        <fullName evidence="17">Fanconi-associated nuclease</fullName>
        <ecNumber evidence="17">3.1.4.1</ecNumber>
    </recommendedName>
</protein>
<evidence type="ECO:0000256" key="12">
    <source>
        <dbReference type="ARBA" id="ARBA00022842"/>
    </source>
</evidence>
<organism evidence="21 22">
    <name type="scientific">Branchiostoma floridae</name>
    <name type="common">Florida lancelet</name>
    <name type="synonym">Amphioxus</name>
    <dbReference type="NCBI Taxonomy" id="7739"/>
    <lineage>
        <taxon>Eukaryota</taxon>
        <taxon>Metazoa</taxon>
        <taxon>Chordata</taxon>
        <taxon>Cephalochordata</taxon>
        <taxon>Leptocardii</taxon>
        <taxon>Amphioxiformes</taxon>
        <taxon>Branchiostomatidae</taxon>
        <taxon>Branchiostoma</taxon>
    </lineage>
</organism>
<feature type="compositionally biased region" description="Low complexity" evidence="18">
    <location>
        <begin position="35"/>
        <end position="48"/>
    </location>
</feature>
<dbReference type="GO" id="GO:0005634">
    <property type="term" value="C:nucleus"/>
    <property type="evidence" value="ECO:0000318"/>
    <property type="project" value="GO_Central"/>
</dbReference>
<dbReference type="Gene3D" id="3.30.160.60">
    <property type="entry name" value="Classic Zinc Finger"/>
    <property type="match status" value="1"/>
</dbReference>
<dbReference type="InterPro" id="IPR049125">
    <property type="entry name" value="FAN1-like_WH"/>
</dbReference>
<keyword evidence="14 17" id="KW-0234">DNA repair</keyword>
<reference evidence="22" key="2">
    <citation type="submission" date="2025-08" db="UniProtKB">
        <authorList>
            <consortium name="RefSeq"/>
        </authorList>
    </citation>
    <scope>IDENTIFICATION</scope>
    <source>
        <strain evidence="22">S238N-H82</strain>
        <tissue evidence="22">Testes</tissue>
    </source>
</reference>
<dbReference type="GO" id="GO:0008270">
    <property type="term" value="F:zinc ion binding"/>
    <property type="evidence" value="ECO:0007669"/>
    <property type="project" value="UniProtKB-KW"/>
</dbReference>
<dbReference type="AlphaFoldDB" id="A0A9J7HRT8"/>
<dbReference type="Pfam" id="PF21170">
    <property type="entry name" value="FAN1_TPR"/>
    <property type="match status" value="1"/>
</dbReference>
<keyword evidence="13" id="KW-0175">Coiled coil</keyword>
<dbReference type="PANTHER" id="PTHR15749">
    <property type="entry name" value="FANCONI-ASSOCIATED NUCLEASE 1"/>
    <property type="match status" value="1"/>
</dbReference>
<feature type="region of interest" description="Disordered" evidence="18">
    <location>
        <begin position="1"/>
        <end position="48"/>
    </location>
</feature>
<feature type="compositionally biased region" description="Low complexity" evidence="18">
    <location>
        <begin position="338"/>
        <end position="359"/>
    </location>
</feature>
<reference evidence="21" key="1">
    <citation type="journal article" date="2020" name="Nat. Ecol. Evol.">
        <title>Deeply conserved synteny resolves early events in vertebrate evolution.</title>
        <authorList>
            <person name="Simakov O."/>
            <person name="Marletaz F."/>
            <person name="Yue J.X."/>
            <person name="O'Connell B."/>
            <person name="Jenkins J."/>
            <person name="Brandt A."/>
            <person name="Calef R."/>
            <person name="Tung C.H."/>
            <person name="Huang T.K."/>
            <person name="Schmutz J."/>
            <person name="Satoh N."/>
            <person name="Yu J.K."/>
            <person name="Putnam N.H."/>
            <person name="Green R.E."/>
            <person name="Rokhsar D.S."/>
        </authorList>
    </citation>
    <scope>NUCLEOTIDE SEQUENCE [LARGE SCALE GENOMIC DNA]</scope>
    <source>
        <strain evidence="21">S238N-H82</strain>
    </source>
</reference>
<dbReference type="Pfam" id="PF21315">
    <property type="entry name" value="FAN1_HTH"/>
    <property type="match status" value="1"/>
</dbReference>
<evidence type="ECO:0000259" key="20">
    <source>
        <dbReference type="SMART" id="SM00990"/>
    </source>
</evidence>
<evidence type="ECO:0000256" key="15">
    <source>
        <dbReference type="ARBA" id="ARBA00023211"/>
    </source>
</evidence>
<keyword evidence="21" id="KW-1185">Reference proteome</keyword>
<dbReference type="KEGG" id="bfo:118406904"/>
<evidence type="ECO:0000256" key="7">
    <source>
        <dbReference type="ARBA" id="ARBA00022763"/>
    </source>
</evidence>
<evidence type="ECO:0000256" key="18">
    <source>
        <dbReference type="SAM" id="MobiDB-lite"/>
    </source>
</evidence>
<dbReference type="FunFam" id="3.40.1350.10:FF:000004">
    <property type="entry name" value="Fanconi-associated nuclease"/>
    <property type="match status" value="1"/>
</dbReference>
<dbReference type="SMART" id="SM00990">
    <property type="entry name" value="VRR_NUC"/>
    <property type="match status" value="1"/>
</dbReference>
<feature type="domain" description="UBZ4-type" evidence="19">
    <location>
        <begin position="61"/>
        <end position="85"/>
    </location>
</feature>
<evidence type="ECO:0000256" key="16">
    <source>
        <dbReference type="ARBA" id="ARBA00023242"/>
    </source>
</evidence>
<comment type="catalytic activity">
    <reaction evidence="1 17">
        <text>Hydrolytically removes 5'-nucleotides successively from the 3'-hydroxy termini of 3'-hydroxy-terminated oligonucleotides.</text>
        <dbReference type="EC" id="3.1.4.1"/>
    </reaction>
</comment>
<keyword evidence="4 17" id="KW-0540">Nuclease</keyword>
<evidence type="ECO:0000313" key="22">
    <source>
        <dbReference type="RefSeq" id="XP_035663195.1"/>
    </source>
</evidence>
<evidence type="ECO:0000256" key="1">
    <source>
        <dbReference type="ARBA" id="ARBA00000983"/>
    </source>
</evidence>
<dbReference type="Pfam" id="PF21169">
    <property type="entry name" value="Fan1_SAP"/>
    <property type="match status" value="1"/>
</dbReference>
<keyword evidence="12 17" id="KW-0460">Magnesium</keyword>
<dbReference type="GO" id="GO:0004528">
    <property type="term" value="F:phosphodiesterase I activity"/>
    <property type="evidence" value="ECO:0007669"/>
    <property type="project" value="UniProtKB-EC"/>
</dbReference>
<evidence type="ECO:0000256" key="14">
    <source>
        <dbReference type="ARBA" id="ARBA00023204"/>
    </source>
</evidence>
<feature type="region of interest" description="Disordered" evidence="18">
    <location>
        <begin position="292"/>
        <end position="382"/>
    </location>
</feature>
<comment type="function">
    <text evidence="17">Nuclease required for the repair of DNA interstrand cross-links (ICL). Acts as a 5'-3' exonuclease that anchors at a cut end of DNA and cleaves DNA successively at every third nucleotide, allowing to excise an ICL from one strand through flanking incisions.</text>
</comment>
<evidence type="ECO:0000256" key="6">
    <source>
        <dbReference type="ARBA" id="ARBA00022759"/>
    </source>
</evidence>
<dbReference type="PANTHER" id="PTHR15749:SF4">
    <property type="entry name" value="FANCONI-ASSOCIATED NUCLEASE 1"/>
    <property type="match status" value="1"/>
</dbReference>
<feature type="compositionally biased region" description="Basic and acidic residues" evidence="18">
    <location>
        <begin position="367"/>
        <end position="382"/>
    </location>
</feature>
<dbReference type="InterPro" id="IPR033315">
    <property type="entry name" value="Fan1-like"/>
</dbReference>
<keyword evidence="7 17" id="KW-0227">DNA damage</keyword>
<dbReference type="Pfam" id="PF08774">
    <property type="entry name" value="VRR_NUC"/>
    <property type="match status" value="1"/>
</dbReference>
<evidence type="ECO:0000256" key="4">
    <source>
        <dbReference type="ARBA" id="ARBA00022722"/>
    </source>
</evidence>
<dbReference type="GeneID" id="118406904"/>
<feature type="region of interest" description="Disordered" evidence="18">
    <location>
        <begin position="134"/>
        <end position="234"/>
    </location>
</feature>
<feature type="compositionally biased region" description="Basic and acidic residues" evidence="18">
    <location>
        <begin position="211"/>
        <end position="229"/>
    </location>
</feature>
<comment type="similarity">
    <text evidence="3 17">Belongs to the FAN1 family.</text>
</comment>
<dbReference type="InterPro" id="IPR014883">
    <property type="entry name" value="VRR_NUC"/>
</dbReference>
<evidence type="ECO:0000313" key="21">
    <source>
        <dbReference type="Proteomes" id="UP000001554"/>
    </source>
</evidence>
<feature type="domain" description="VRR-NUC" evidence="20">
    <location>
        <begin position="904"/>
        <end position="1019"/>
    </location>
</feature>
<keyword evidence="9 17" id="KW-0378">Hydrolase</keyword>
<keyword evidence="15 17" id="KW-0464">Manganese</keyword>